<dbReference type="InterPro" id="IPR037213">
    <property type="entry name" value="Run_dom_sf"/>
</dbReference>
<dbReference type="OrthoDB" id="10068328at2759"/>
<dbReference type="Gene3D" id="1.20.58.900">
    <property type="match status" value="1"/>
</dbReference>
<dbReference type="CDD" id="cd17683">
    <property type="entry name" value="RUN_RUNDC1"/>
    <property type="match status" value="1"/>
</dbReference>
<sequence>MEGTEDSSENGKCEEIDEEYESKNGEFLFNYDHMDNKSYGFEANFNGTDDYSDGDERESEESDRIRALEEEQESLLSSLMALTTHFAQVQFRLHQIVEAPEKDRDILLKKLEDFADRGIPNYSEQNGDKNMKTILTKMDCQKSRQQELIEQLKTQLDDLEKYAYETGEPVLPQAIMMEKQKIIIDELKQKMNLNFNELDLPQLSPDELRNHVDAAFGEFVSPLKMKEQLVAQLKTQVNDLERFIKFLQVEKSDKKKMLKQQLLKKHNCSDIDLHNKSCNCNYNNNSSKKGKDNDVKVTNNNVVAERSKRANVNNSCDSEGNQSSSSSTSTTATSSLPQLSSPNFSDKLFQMFNKASTIFHIFALSQMNCASQNGKHFRRNVLKKTTRGNHWGDIRAKLEVDIQEILALVKVINMTAENERTMNKSQDTDAETEDDDVFIETRTKATEPQGASTRKQSRYRSNSSSSSIMLPPPYSLTSSSKSDELKTLNIELITLVRKKFAVTLQKLIQHGLRSVNESRHLVPFIGCFYNFQPPNNSNFNKNGHHQYPDEDYKDMHAWELILEYYHTKNGDFYTETPAQKLSQSFNLDIGDGLTSNKQTFLLAIRNIINLHSPYKRSYNSHFKAFVCAGLNSHKLVQWLNLIFQSHDLVSTYYTPWSYVAQTGFRDALKSIDQLSKLEFYDLPVDLAVRNLANIKDVF</sequence>
<dbReference type="InterPro" id="IPR047343">
    <property type="entry name" value="RUSC1_2"/>
</dbReference>
<feature type="coiled-coil region" evidence="1">
    <location>
        <begin position="135"/>
        <end position="162"/>
    </location>
</feature>
<evidence type="ECO:0000313" key="5">
    <source>
        <dbReference type="Proteomes" id="UP001153620"/>
    </source>
</evidence>
<keyword evidence="5" id="KW-1185">Reference proteome</keyword>
<proteinExistence type="predicted"/>
<reference evidence="4" key="1">
    <citation type="submission" date="2022-01" db="EMBL/GenBank/DDBJ databases">
        <authorList>
            <person name="King R."/>
        </authorList>
    </citation>
    <scope>NUCLEOTIDE SEQUENCE</scope>
</reference>
<organism evidence="4 5">
    <name type="scientific">Chironomus riparius</name>
    <dbReference type="NCBI Taxonomy" id="315576"/>
    <lineage>
        <taxon>Eukaryota</taxon>
        <taxon>Metazoa</taxon>
        <taxon>Ecdysozoa</taxon>
        <taxon>Arthropoda</taxon>
        <taxon>Hexapoda</taxon>
        <taxon>Insecta</taxon>
        <taxon>Pterygota</taxon>
        <taxon>Neoptera</taxon>
        <taxon>Endopterygota</taxon>
        <taxon>Diptera</taxon>
        <taxon>Nematocera</taxon>
        <taxon>Chironomoidea</taxon>
        <taxon>Chironomidae</taxon>
        <taxon>Chironominae</taxon>
        <taxon>Chironomus</taxon>
    </lineage>
</organism>
<feature type="region of interest" description="Disordered" evidence="2">
    <location>
        <begin position="441"/>
        <end position="480"/>
    </location>
</feature>
<dbReference type="PANTHER" id="PTHR15591:SF19">
    <property type="entry name" value="RUN DOMAIN-CONTAINING PROTEIN 1 ISOFORM X1"/>
    <property type="match status" value="1"/>
</dbReference>
<dbReference type="SUPFAM" id="SSF140741">
    <property type="entry name" value="RUN domain-like"/>
    <property type="match status" value="1"/>
</dbReference>
<evidence type="ECO:0000256" key="1">
    <source>
        <dbReference type="SAM" id="Coils"/>
    </source>
</evidence>
<name>A0A9N9RW51_9DIPT</name>
<dbReference type="Pfam" id="PF02759">
    <property type="entry name" value="RUN"/>
    <property type="match status" value="1"/>
</dbReference>
<dbReference type="Pfam" id="PF26030">
    <property type="entry name" value="RUNDC1"/>
    <property type="match status" value="1"/>
</dbReference>
<feature type="domain" description="RUN" evidence="3">
    <location>
        <begin position="491"/>
        <end position="687"/>
    </location>
</feature>
<keyword evidence="1" id="KW-0175">Coiled coil</keyword>
<accession>A0A9N9RW51</accession>
<evidence type="ECO:0000259" key="3">
    <source>
        <dbReference type="PROSITE" id="PS50826"/>
    </source>
</evidence>
<reference evidence="4" key="2">
    <citation type="submission" date="2022-10" db="EMBL/GenBank/DDBJ databases">
        <authorList>
            <consortium name="ENA_rothamsted_submissions"/>
            <consortium name="culmorum"/>
            <person name="King R."/>
        </authorList>
    </citation>
    <scope>NUCLEOTIDE SEQUENCE</scope>
</reference>
<dbReference type="PROSITE" id="PS50826">
    <property type="entry name" value="RUN"/>
    <property type="match status" value="1"/>
</dbReference>
<dbReference type="Proteomes" id="UP001153620">
    <property type="component" value="Chromosome 2"/>
</dbReference>
<dbReference type="PANTHER" id="PTHR15591">
    <property type="entry name" value="RUN AND SH3 DOMAIN CONTAINING"/>
    <property type="match status" value="1"/>
</dbReference>
<gene>
    <name evidence="4" type="ORF">CHIRRI_LOCUS6533</name>
</gene>
<feature type="compositionally biased region" description="Polar residues" evidence="2">
    <location>
        <begin position="310"/>
        <end position="321"/>
    </location>
</feature>
<evidence type="ECO:0000256" key="2">
    <source>
        <dbReference type="SAM" id="MobiDB-lite"/>
    </source>
</evidence>
<dbReference type="InterPro" id="IPR058732">
    <property type="entry name" value="RUNDC1_M"/>
</dbReference>
<evidence type="ECO:0000313" key="4">
    <source>
        <dbReference type="EMBL" id="CAG9803635.1"/>
    </source>
</evidence>
<feature type="coiled-coil region" evidence="1">
    <location>
        <begin position="223"/>
        <end position="250"/>
    </location>
</feature>
<dbReference type="EMBL" id="OU895878">
    <property type="protein sequence ID" value="CAG9803635.1"/>
    <property type="molecule type" value="Genomic_DNA"/>
</dbReference>
<dbReference type="AlphaFoldDB" id="A0A9N9RW51"/>
<dbReference type="SMART" id="SM00593">
    <property type="entry name" value="RUN"/>
    <property type="match status" value="1"/>
</dbReference>
<feature type="compositionally biased region" description="Low complexity" evidence="2">
    <location>
        <begin position="322"/>
        <end position="338"/>
    </location>
</feature>
<dbReference type="InterPro" id="IPR004012">
    <property type="entry name" value="Run_dom"/>
</dbReference>
<protein>
    <recommendedName>
        <fullName evidence="3">RUN domain-containing protein</fullName>
    </recommendedName>
</protein>
<feature type="region of interest" description="Disordered" evidence="2">
    <location>
        <begin position="301"/>
        <end position="338"/>
    </location>
</feature>